<dbReference type="PANTHER" id="PTHR35468">
    <property type="entry name" value="MYOSIN-LIKE PROTEIN"/>
    <property type="match status" value="1"/>
</dbReference>
<reference evidence="3" key="1">
    <citation type="submission" date="2022-07" db="EMBL/GenBank/DDBJ databases">
        <authorList>
            <person name="Macas J."/>
            <person name="Novak P."/>
            <person name="Neumann P."/>
        </authorList>
    </citation>
    <scope>NUCLEOTIDE SEQUENCE</scope>
</reference>
<evidence type="ECO:0000256" key="1">
    <source>
        <dbReference type="SAM" id="Coils"/>
    </source>
</evidence>
<protein>
    <submittedName>
        <fullName evidence="3">Uncharacterized protein</fullName>
    </submittedName>
</protein>
<dbReference type="Proteomes" id="UP001152484">
    <property type="component" value="Unassembled WGS sequence"/>
</dbReference>
<dbReference type="OrthoDB" id="1921697at2759"/>
<feature type="compositionally biased region" description="Basic residues" evidence="2">
    <location>
        <begin position="28"/>
        <end position="42"/>
    </location>
</feature>
<proteinExistence type="predicted"/>
<comment type="caution">
    <text evidence="3">The sequence shown here is derived from an EMBL/GenBank/DDBJ whole genome shotgun (WGS) entry which is preliminary data.</text>
</comment>
<organism evidence="3 4">
    <name type="scientific">Cuscuta europaea</name>
    <name type="common">European dodder</name>
    <dbReference type="NCBI Taxonomy" id="41803"/>
    <lineage>
        <taxon>Eukaryota</taxon>
        <taxon>Viridiplantae</taxon>
        <taxon>Streptophyta</taxon>
        <taxon>Embryophyta</taxon>
        <taxon>Tracheophyta</taxon>
        <taxon>Spermatophyta</taxon>
        <taxon>Magnoliopsida</taxon>
        <taxon>eudicotyledons</taxon>
        <taxon>Gunneridae</taxon>
        <taxon>Pentapetalae</taxon>
        <taxon>asterids</taxon>
        <taxon>lamiids</taxon>
        <taxon>Solanales</taxon>
        <taxon>Convolvulaceae</taxon>
        <taxon>Cuscuteae</taxon>
        <taxon>Cuscuta</taxon>
        <taxon>Cuscuta subgen. Cuscuta</taxon>
    </lineage>
</organism>
<feature type="compositionally biased region" description="Pro residues" evidence="2">
    <location>
        <begin position="14"/>
        <end position="23"/>
    </location>
</feature>
<dbReference type="PANTHER" id="PTHR35468:SF1">
    <property type="entry name" value="MYOSIN-LIKE PROTEIN"/>
    <property type="match status" value="1"/>
</dbReference>
<dbReference type="AlphaFoldDB" id="A0A9P0YPD8"/>
<gene>
    <name evidence="3" type="ORF">CEURO_LOCUS3678</name>
</gene>
<name>A0A9P0YPD8_CUSEU</name>
<keyword evidence="1" id="KW-0175">Coiled coil</keyword>
<accession>A0A9P0YPD8</accession>
<evidence type="ECO:0000313" key="4">
    <source>
        <dbReference type="Proteomes" id="UP001152484"/>
    </source>
</evidence>
<evidence type="ECO:0000256" key="2">
    <source>
        <dbReference type="SAM" id="MobiDB-lite"/>
    </source>
</evidence>
<evidence type="ECO:0000313" key="3">
    <source>
        <dbReference type="EMBL" id="CAH9070545.1"/>
    </source>
</evidence>
<dbReference type="EMBL" id="CAMAPE010000006">
    <property type="protein sequence ID" value="CAH9070545.1"/>
    <property type="molecule type" value="Genomic_DNA"/>
</dbReference>
<feature type="region of interest" description="Disordered" evidence="2">
    <location>
        <begin position="1"/>
        <end position="59"/>
    </location>
</feature>
<keyword evidence="4" id="KW-1185">Reference proteome</keyword>
<sequence>MSTPTPSRRLKWPHPSPPPPPHSPKIIHLPRRPRRKSPKTTAKKLPFSADQKRRRHSLSPTELHNEYYQEDLENFFIHGGEFSATGDVPIVVLNSASSTHKTERIDRGDGEAAMFQAACDFLRMEREFALKKLERNRAQTETTLRSAVQILGKKEGFEGKKVEAIGEEEIEDLGEKVEELKRNSKKNRDLEKKCSDFDKQACLLQKRILEKFSGSSCEKCQQDDLSETNSLINGSLDQSTNVIEGELAKKMEVSNCMLDRREAEEYGAINSITANSSVPSSPPSTSKQIEICSVPSVFSPQQPHQEGLIRAGEEGEGKCSGRCKAIVRKIIEQVKEESEQWSEMQEMLGRVRDEMHQLHASRHFWELRSQRSSRHIASLRFAVEEWKERALASKAKVNELEMQLYAAQVSLERLRTSEGASTGKSRESTIESTHISPKISLSKQIEKEMDVAETADEDNMPPISLAKHIKKEKKKHMMLLRRLTYSSERRRAEAQSDERSPLRDVANSSVLLVKRNNLAVFPWRSPDRIKAGHCILKV</sequence>
<feature type="coiled-coil region" evidence="1">
    <location>
        <begin position="130"/>
        <end position="193"/>
    </location>
</feature>